<sequence length="72" mass="8332">MAHQGTIEKTGQVIEALPNTLFRVKMDDQKVILCHLSGKMRIHYIKILPGDMVKVEMTPYDLTKGRITYRMK</sequence>
<dbReference type="PANTHER" id="PTHR33370:SF1">
    <property type="entry name" value="TRANSLATION INITIATION FACTOR IF-1, CHLOROPLASTIC"/>
    <property type="match status" value="1"/>
</dbReference>
<dbReference type="HAMAP" id="MF_00075">
    <property type="entry name" value="IF_1"/>
    <property type="match status" value="1"/>
</dbReference>
<dbReference type="Gene3D" id="2.40.50.140">
    <property type="entry name" value="Nucleic acid-binding proteins"/>
    <property type="match status" value="1"/>
</dbReference>
<comment type="caution">
    <text evidence="7">The sequence shown here is derived from an EMBL/GenBank/DDBJ whole genome shotgun (WGS) entry which is preliminary data.</text>
</comment>
<dbReference type="EMBL" id="MFJU01000022">
    <property type="protein sequence ID" value="OGG36152.1"/>
    <property type="molecule type" value="Genomic_DNA"/>
</dbReference>
<evidence type="ECO:0000256" key="5">
    <source>
        <dbReference type="NCBIfam" id="TIGR00008"/>
    </source>
</evidence>
<name>A0A1F6BH97_9BACT</name>
<dbReference type="CDD" id="cd04451">
    <property type="entry name" value="S1_IF1"/>
    <property type="match status" value="1"/>
</dbReference>
<dbReference type="PANTHER" id="PTHR33370">
    <property type="entry name" value="TRANSLATION INITIATION FACTOR IF-1, CHLOROPLASTIC"/>
    <property type="match status" value="1"/>
</dbReference>
<dbReference type="InterPro" id="IPR004368">
    <property type="entry name" value="TIF_IF1"/>
</dbReference>
<dbReference type="SUPFAM" id="SSF50249">
    <property type="entry name" value="Nucleic acid-binding proteins"/>
    <property type="match status" value="1"/>
</dbReference>
<keyword evidence="4" id="KW-0963">Cytoplasm</keyword>
<dbReference type="PROSITE" id="PS50832">
    <property type="entry name" value="S1_IF1_TYPE"/>
    <property type="match status" value="1"/>
</dbReference>
<accession>A0A1F6BH97</accession>
<dbReference type="InterPro" id="IPR012340">
    <property type="entry name" value="NA-bd_OB-fold"/>
</dbReference>
<dbReference type="STRING" id="1798391.A2968_05565"/>
<keyword evidence="4" id="KW-0699">rRNA-binding</keyword>
<dbReference type="GO" id="GO:0003743">
    <property type="term" value="F:translation initiation factor activity"/>
    <property type="evidence" value="ECO:0007669"/>
    <property type="project" value="UniProtKB-UniRule"/>
</dbReference>
<gene>
    <name evidence="4" type="primary">infA</name>
    <name evidence="7" type="ORF">A2968_05565</name>
</gene>
<reference evidence="7 8" key="1">
    <citation type="journal article" date="2016" name="Nat. Commun.">
        <title>Thousands of microbial genomes shed light on interconnected biogeochemical processes in an aquifer system.</title>
        <authorList>
            <person name="Anantharaman K."/>
            <person name="Brown C.T."/>
            <person name="Hug L.A."/>
            <person name="Sharon I."/>
            <person name="Castelle C.J."/>
            <person name="Probst A.J."/>
            <person name="Thomas B.C."/>
            <person name="Singh A."/>
            <person name="Wilkins M.J."/>
            <person name="Karaoz U."/>
            <person name="Brodie E.L."/>
            <person name="Williams K.H."/>
            <person name="Hubbard S.S."/>
            <person name="Banfield J.F."/>
        </authorList>
    </citation>
    <scope>NUCLEOTIDE SEQUENCE [LARGE SCALE GENOMIC DNA]</scope>
</reference>
<protein>
    <recommendedName>
        <fullName evidence="4 5">Translation initiation factor IF-1</fullName>
    </recommendedName>
</protein>
<dbReference type="GO" id="GO:0043022">
    <property type="term" value="F:ribosome binding"/>
    <property type="evidence" value="ECO:0007669"/>
    <property type="project" value="UniProtKB-UniRule"/>
</dbReference>
<evidence type="ECO:0000256" key="2">
    <source>
        <dbReference type="ARBA" id="ARBA00022540"/>
    </source>
</evidence>
<evidence type="ECO:0000256" key="4">
    <source>
        <dbReference type="HAMAP-Rule" id="MF_00075"/>
    </source>
</evidence>
<dbReference type="NCBIfam" id="TIGR00008">
    <property type="entry name" value="infA"/>
    <property type="match status" value="1"/>
</dbReference>
<evidence type="ECO:0000259" key="6">
    <source>
        <dbReference type="PROSITE" id="PS50832"/>
    </source>
</evidence>
<keyword evidence="3 4" id="KW-0648">Protein biosynthesis</keyword>
<evidence type="ECO:0000313" key="7">
    <source>
        <dbReference type="EMBL" id="OGG36152.1"/>
    </source>
</evidence>
<dbReference type="Pfam" id="PF01176">
    <property type="entry name" value="eIF-1a"/>
    <property type="match status" value="1"/>
</dbReference>
<evidence type="ECO:0000313" key="8">
    <source>
        <dbReference type="Proteomes" id="UP000176228"/>
    </source>
</evidence>
<evidence type="ECO:0000256" key="1">
    <source>
        <dbReference type="ARBA" id="ARBA00010939"/>
    </source>
</evidence>
<dbReference type="FunFam" id="2.40.50.140:FF:000002">
    <property type="entry name" value="Translation initiation factor IF-1"/>
    <property type="match status" value="1"/>
</dbReference>
<organism evidence="7 8">
    <name type="scientific">Candidatus Gottesmanbacteria bacterium RIFCSPLOWO2_01_FULL_42_22</name>
    <dbReference type="NCBI Taxonomy" id="1798391"/>
    <lineage>
        <taxon>Bacteria</taxon>
        <taxon>Candidatus Gottesmaniibacteriota</taxon>
    </lineage>
</organism>
<dbReference type="Proteomes" id="UP000176228">
    <property type="component" value="Unassembled WGS sequence"/>
</dbReference>
<comment type="subunit">
    <text evidence="4">Component of the 30S ribosomal translation pre-initiation complex which assembles on the 30S ribosome in the order IF-2 and IF-3, IF-1 and N-formylmethionyl-tRNA(fMet); mRNA recruitment can occur at any time during PIC assembly.</text>
</comment>
<keyword evidence="2 4" id="KW-0396">Initiation factor</keyword>
<proteinExistence type="inferred from homology"/>
<feature type="domain" description="S1-like" evidence="6">
    <location>
        <begin position="1"/>
        <end position="72"/>
    </location>
</feature>
<evidence type="ECO:0000256" key="3">
    <source>
        <dbReference type="ARBA" id="ARBA00022917"/>
    </source>
</evidence>
<dbReference type="InterPro" id="IPR006196">
    <property type="entry name" value="RNA-binding_domain_S1_IF1"/>
</dbReference>
<dbReference type="GO" id="GO:0019843">
    <property type="term" value="F:rRNA binding"/>
    <property type="evidence" value="ECO:0007669"/>
    <property type="project" value="UniProtKB-UniRule"/>
</dbReference>
<comment type="subcellular location">
    <subcellularLocation>
        <location evidence="4">Cytoplasm</location>
    </subcellularLocation>
</comment>
<dbReference type="GO" id="GO:0005829">
    <property type="term" value="C:cytosol"/>
    <property type="evidence" value="ECO:0007669"/>
    <property type="project" value="TreeGrafter"/>
</dbReference>
<dbReference type="AlphaFoldDB" id="A0A1F6BH97"/>
<comment type="similarity">
    <text evidence="1 4">Belongs to the IF-1 family.</text>
</comment>
<comment type="function">
    <text evidence="4">One of the essential components for the initiation of protein synthesis. Stabilizes the binding of IF-2 and IF-3 on the 30S subunit to which N-formylmethionyl-tRNA(fMet) subsequently binds. Helps modulate mRNA selection, yielding the 30S pre-initiation complex (PIC). Upon addition of the 50S ribosomal subunit IF-1, IF-2 and IF-3 are released leaving the mature 70S translation initiation complex.</text>
</comment>
<keyword evidence="4" id="KW-0694">RNA-binding</keyword>